<evidence type="ECO:0000313" key="1">
    <source>
        <dbReference type="EMBL" id="VAW16169.1"/>
    </source>
</evidence>
<reference evidence="1" key="1">
    <citation type="submission" date="2018-06" db="EMBL/GenBank/DDBJ databases">
        <authorList>
            <person name="Zhirakovskaya E."/>
        </authorList>
    </citation>
    <scope>NUCLEOTIDE SEQUENCE</scope>
</reference>
<name>A0A3B0TVB9_9ZZZZ</name>
<proteinExistence type="predicted"/>
<gene>
    <name evidence="1" type="ORF">MNBD_ALPHA12-1288</name>
</gene>
<feature type="non-terminal residue" evidence="1">
    <location>
        <position position="39"/>
    </location>
</feature>
<protein>
    <submittedName>
        <fullName evidence="1">Uncharacterized protein</fullName>
    </submittedName>
</protein>
<accession>A0A3B0TVB9</accession>
<dbReference type="AlphaFoldDB" id="A0A3B0TVB9"/>
<organism evidence="1">
    <name type="scientific">hydrothermal vent metagenome</name>
    <dbReference type="NCBI Taxonomy" id="652676"/>
    <lineage>
        <taxon>unclassified sequences</taxon>
        <taxon>metagenomes</taxon>
        <taxon>ecological metagenomes</taxon>
    </lineage>
</organism>
<dbReference type="EMBL" id="UOEO01000045">
    <property type="protein sequence ID" value="VAW16169.1"/>
    <property type="molecule type" value="Genomic_DNA"/>
</dbReference>
<sequence length="39" mass="4478">MQKRMVWRNFYIFALVILGLDPSIHVVLPLTPALSPKGR</sequence>